<dbReference type="AlphaFoldDB" id="K8ZKH8"/>
<accession>K8ZKH8</accession>
<dbReference type="eggNOG" id="COG0826">
    <property type="taxonomic scope" value="Bacteria"/>
</dbReference>
<dbReference type="PATRIC" id="fig|1234409.3.peg.1011"/>
<protein>
    <submittedName>
        <fullName evidence="1">Peptidase, U32 family small subunit</fullName>
    </submittedName>
</protein>
<dbReference type="Pfam" id="PF01136">
    <property type="entry name" value="Peptidase_U32"/>
    <property type="match status" value="1"/>
</dbReference>
<dbReference type="Proteomes" id="UP000016057">
    <property type="component" value="Unassembled WGS sequence"/>
</dbReference>
<keyword evidence="2" id="KW-1185">Reference proteome</keyword>
<dbReference type="InterPro" id="IPR001539">
    <property type="entry name" value="Peptidase_U32"/>
</dbReference>
<dbReference type="OrthoDB" id="9807498at2"/>
<proteinExistence type="predicted"/>
<dbReference type="PANTHER" id="PTHR30217:SF12">
    <property type="entry name" value="U32 FAMILY PEPTIDASE"/>
    <property type="match status" value="1"/>
</dbReference>
<dbReference type="EMBL" id="AMYT01000021">
    <property type="protein sequence ID" value="EKU27063.1"/>
    <property type="molecule type" value="Genomic_DNA"/>
</dbReference>
<evidence type="ECO:0000313" key="2">
    <source>
        <dbReference type="Proteomes" id="UP000016057"/>
    </source>
</evidence>
<dbReference type="InterPro" id="IPR051454">
    <property type="entry name" value="RNA/ubiquinone_mod_enzymes"/>
</dbReference>
<gene>
    <name evidence="1" type="ORF">C683_1059</name>
</gene>
<dbReference type="RefSeq" id="WP_009491728.1">
    <property type="nucleotide sequence ID" value="NZ_AMYT01000021.1"/>
</dbReference>
<sequence>MIQITATVESKEQAKALLEVGVDTLYAGGSVYGLRLPQSFTLEELKELVELTKEYDAKLVVPLNAIMHPEKMSHILSYMENLVEIGVEEVEVGDVGVIHLIRKNELPLKFIYNAQMIVTNARQINFWARKGAVKAVLGREVPYLEMKSLVKASTIPVEVLVYGATCIHQSLRPLVRNYENFIGVQGDTSKEANLFLAEPRKGGTHYSIYEDEHGTHIFADNDLNLMLKLKELYEIGVYDWKLDGIYTPGMDFVRIARCFVEAKEALENGQWDEAQVQQWNETIEKLHPAQRGLDEGFYNYDPDEVK</sequence>
<organism evidence="1 2">
    <name type="scientific">Catellicoccus marimammalium M35/04/3</name>
    <dbReference type="NCBI Taxonomy" id="1234409"/>
    <lineage>
        <taxon>Bacteria</taxon>
        <taxon>Bacillati</taxon>
        <taxon>Bacillota</taxon>
        <taxon>Bacilli</taxon>
        <taxon>Lactobacillales</taxon>
        <taxon>Enterococcaceae</taxon>
        <taxon>Catellicoccus</taxon>
    </lineage>
</organism>
<dbReference type="STRING" id="1234409.C683_1059"/>
<evidence type="ECO:0000313" key="1">
    <source>
        <dbReference type="EMBL" id="EKU27063.1"/>
    </source>
</evidence>
<dbReference type="PANTHER" id="PTHR30217">
    <property type="entry name" value="PEPTIDASE U32 FAMILY"/>
    <property type="match status" value="1"/>
</dbReference>
<reference evidence="1 2" key="1">
    <citation type="journal article" date="2013" name="Genome Announc.">
        <title>Draft Genome Sequence of Catellicoccus marimammalium, a Novel Species Commonly Found in Gull Feces.</title>
        <authorList>
            <person name="Weigand M.R."/>
            <person name="Ryu H."/>
            <person name="Bozcek L."/>
            <person name="Konstantinidis K.T."/>
            <person name="Santo Domingo J.W."/>
        </authorList>
    </citation>
    <scope>NUCLEOTIDE SEQUENCE [LARGE SCALE GENOMIC DNA]</scope>
    <source>
        <strain evidence="1 2">M35/04/3</strain>
    </source>
</reference>
<comment type="caution">
    <text evidence="1">The sequence shown here is derived from an EMBL/GenBank/DDBJ whole genome shotgun (WGS) entry which is preliminary data.</text>
</comment>
<name>K8ZKH8_9ENTE</name>